<dbReference type="NCBIfam" id="NF003641">
    <property type="entry name" value="PRK05279.1"/>
    <property type="match status" value="1"/>
</dbReference>
<dbReference type="SUPFAM" id="SSF55729">
    <property type="entry name" value="Acyl-CoA N-acyltransferases (Nat)"/>
    <property type="match status" value="1"/>
</dbReference>
<dbReference type="AlphaFoldDB" id="C6HYC2"/>
<dbReference type="PIRSF" id="PIRSF000423">
    <property type="entry name" value="ArgA"/>
    <property type="match status" value="1"/>
</dbReference>
<keyword evidence="4 8" id="KW-0808">Transferase</keyword>
<evidence type="ECO:0000256" key="3">
    <source>
        <dbReference type="ARBA" id="ARBA00012697"/>
    </source>
</evidence>
<dbReference type="InterPro" id="IPR001048">
    <property type="entry name" value="Asp/Glu/Uridylate_kinase"/>
</dbReference>
<dbReference type="CDD" id="cd04301">
    <property type="entry name" value="NAT_SF"/>
    <property type="match status" value="1"/>
</dbReference>
<dbReference type="UniPathway" id="UPA00068">
    <property type="reaction ID" value="UER00106"/>
</dbReference>
<comment type="catalytic activity">
    <reaction evidence="6">
        <text>L-glutamate + acetyl-CoA = N-acetyl-L-glutamate + CoA + H(+)</text>
        <dbReference type="Rhea" id="RHEA:24292"/>
        <dbReference type="ChEBI" id="CHEBI:15378"/>
        <dbReference type="ChEBI" id="CHEBI:29985"/>
        <dbReference type="ChEBI" id="CHEBI:44337"/>
        <dbReference type="ChEBI" id="CHEBI:57287"/>
        <dbReference type="ChEBI" id="CHEBI:57288"/>
        <dbReference type="EC" id="2.3.1.1"/>
    </reaction>
</comment>
<keyword evidence="9" id="KW-1185">Reference proteome</keyword>
<dbReference type="PROSITE" id="PS51186">
    <property type="entry name" value="GNAT"/>
    <property type="match status" value="1"/>
</dbReference>
<evidence type="ECO:0000256" key="1">
    <source>
        <dbReference type="ARBA" id="ARBA00004925"/>
    </source>
</evidence>
<dbReference type="GO" id="GO:0004042">
    <property type="term" value="F:L-glutamate N-acetyltransferase activity"/>
    <property type="evidence" value="ECO:0007669"/>
    <property type="project" value="InterPro"/>
</dbReference>
<evidence type="ECO:0000259" key="7">
    <source>
        <dbReference type="PROSITE" id="PS51186"/>
    </source>
</evidence>
<dbReference type="PANTHER" id="PTHR30602">
    <property type="entry name" value="AMINO-ACID ACETYLTRANSFERASE"/>
    <property type="match status" value="1"/>
</dbReference>
<dbReference type="SUPFAM" id="SSF53633">
    <property type="entry name" value="Carbamate kinase-like"/>
    <property type="match status" value="1"/>
</dbReference>
<dbReference type="GO" id="GO:0005737">
    <property type="term" value="C:cytoplasm"/>
    <property type="evidence" value="ECO:0007669"/>
    <property type="project" value="InterPro"/>
</dbReference>
<dbReference type="PANTHER" id="PTHR30602:SF12">
    <property type="entry name" value="AMINO-ACID ACETYLTRANSFERASE NAGS1, CHLOROPLASTIC-RELATED"/>
    <property type="match status" value="1"/>
</dbReference>
<accession>C6HYC2</accession>
<proteinExistence type="inferred from homology"/>
<evidence type="ECO:0000256" key="6">
    <source>
        <dbReference type="ARBA" id="ARBA00048372"/>
    </source>
</evidence>
<evidence type="ECO:0000256" key="5">
    <source>
        <dbReference type="ARBA" id="ARBA00023315"/>
    </source>
</evidence>
<comment type="pathway">
    <text evidence="1">Amino-acid biosynthesis; L-arginine biosynthesis; N(2)-acetyl-L-ornithine from L-glutamate: step 1/4.</text>
</comment>
<dbReference type="Gene3D" id="3.40.1160.10">
    <property type="entry name" value="Acetylglutamate kinase-like"/>
    <property type="match status" value="1"/>
</dbReference>
<organism evidence="8 9">
    <name type="scientific">Leptospirillum ferrodiazotrophum</name>
    <dbReference type="NCBI Taxonomy" id="412449"/>
    <lineage>
        <taxon>Bacteria</taxon>
        <taxon>Pseudomonadati</taxon>
        <taxon>Nitrospirota</taxon>
        <taxon>Nitrospiria</taxon>
        <taxon>Nitrospirales</taxon>
        <taxon>Nitrospiraceae</taxon>
        <taxon>Leptospirillum</taxon>
    </lineage>
</organism>
<dbReference type="NCBIfam" id="TIGR01890">
    <property type="entry name" value="N-Ac-Glu-synth"/>
    <property type="match status" value="1"/>
</dbReference>
<gene>
    <name evidence="8" type="ORF">UBAL3_94170079</name>
</gene>
<comment type="similarity">
    <text evidence="2">Belongs to the acetyltransferase family. ArgA subfamily.</text>
</comment>
<name>C6HYC2_9BACT</name>
<feature type="domain" description="N-acetyltransferase" evidence="7">
    <location>
        <begin position="282"/>
        <end position="417"/>
    </location>
</feature>
<keyword evidence="5" id="KW-0012">Acyltransferase</keyword>
<dbReference type="GO" id="GO:0006526">
    <property type="term" value="P:L-arginine biosynthetic process"/>
    <property type="evidence" value="ECO:0007669"/>
    <property type="project" value="UniProtKB-UniPathway"/>
</dbReference>
<dbReference type="Proteomes" id="UP000009374">
    <property type="component" value="Unassembled WGS sequence"/>
</dbReference>
<dbReference type="InterPro" id="IPR036393">
    <property type="entry name" value="AceGlu_kinase-like_sf"/>
</dbReference>
<dbReference type="Pfam" id="PF00583">
    <property type="entry name" value="Acetyltransf_1"/>
    <property type="match status" value="1"/>
</dbReference>
<sequence>MDNDNQRRFIDWFREASPYIHRFRGQTFVLVLGGDLISDGRITRLAHDMALLTSLGIRLVLTFDLPSSKKPTPLISPGGSVPAEPVVPAADLPSLMAEVGRLRFDLEAALSQGTDATPMAGARVRTVGGNFVMGRPVGVLGGIDHLYAGKVRRVEAEALRRHLEGGEVVIMPPFGFSPTGETFYIPAEEVASRTAVALSAAKIIRLEPTPLVCDSQDAPLRQVTLAEARRLPGSPVPPALLEALDSWEIRLHLLDARIDGALLLELFTRDGIGTLISRDPFEHIRKATLDDLVEILEIIHPLEEKGILVQRPRERLEMELDHFTVAIRDRSVIGCVSLTPYPESGTAEMACLALLPEYRGQGRGGELLAWCRKEASRQGLSSLFVLTTQSSRWFIERGFRPGTPDDLPPVRRALYDPARKSQILITSLSPSEAPPRG</sequence>
<protein>
    <recommendedName>
        <fullName evidence="3">amino-acid N-acetyltransferase</fullName>
        <ecNumber evidence="3">2.3.1.1</ecNumber>
    </recommendedName>
</protein>
<evidence type="ECO:0000256" key="4">
    <source>
        <dbReference type="ARBA" id="ARBA00022679"/>
    </source>
</evidence>
<dbReference type="InterPro" id="IPR016181">
    <property type="entry name" value="Acyl_CoA_acyltransferase"/>
</dbReference>
<evidence type="ECO:0000256" key="2">
    <source>
        <dbReference type="ARBA" id="ARBA00009145"/>
    </source>
</evidence>
<evidence type="ECO:0000313" key="9">
    <source>
        <dbReference type="Proteomes" id="UP000009374"/>
    </source>
</evidence>
<dbReference type="Pfam" id="PF00696">
    <property type="entry name" value="AA_kinase"/>
    <property type="match status" value="1"/>
</dbReference>
<dbReference type="EMBL" id="GG693877">
    <property type="protein sequence ID" value="EES52473.1"/>
    <property type="molecule type" value="Genomic_DNA"/>
</dbReference>
<dbReference type="HAMAP" id="MF_01105">
    <property type="entry name" value="N_acetyl_glu_synth"/>
    <property type="match status" value="1"/>
</dbReference>
<reference evidence="8 9" key="1">
    <citation type="journal article" date="2009" name="Appl. Environ. Microbiol.">
        <title>Community genomic and proteomic analyses of chemoautotrophic iron-oxidizing "Leptospirillum rubarum" (Group II) and "Leptospirillum ferrodiazotrophum" (Group III) bacteria in acid mine drainage biofilms.</title>
        <authorList>
            <person name="Goltsman D.S."/>
            <person name="Denef V.J."/>
            <person name="Singer S.W."/>
            <person name="VerBerkmoes N.C."/>
            <person name="Lefsrud M."/>
            <person name="Mueller R.S."/>
            <person name="Dick G.J."/>
            <person name="Sun C.L."/>
            <person name="Wheeler K.E."/>
            <person name="Zemla A."/>
            <person name="Baker B.J."/>
            <person name="Hauser L."/>
            <person name="Land M."/>
            <person name="Shah M.B."/>
            <person name="Thelen M.P."/>
            <person name="Hettich R.L."/>
            <person name="Banfield J.F."/>
        </authorList>
    </citation>
    <scope>NUCLEOTIDE SEQUENCE [LARGE SCALE GENOMIC DNA]</scope>
</reference>
<dbReference type="EC" id="2.3.1.1" evidence="3"/>
<evidence type="ECO:0000313" key="8">
    <source>
        <dbReference type="EMBL" id="EES52473.1"/>
    </source>
</evidence>
<dbReference type="InterPro" id="IPR010167">
    <property type="entry name" value="NH2A_AcTrfase"/>
</dbReference>
<dbReference type="Gene3D" id="3.40.630.30">
    <property type="match status" value="1"/>
</dbReference>
<dbReference type="InterPro" id="IPR000182">
    <property type="entry name" value="GNAT_dom"/>
</dbReference>